<gene>
    <name evidence="2" type="ORF">A2227_00380</name>
</gene>
<protein>
    <submittedName>
        <fullName evidence="2">Uncharacterized protein</fullName>
    </submittedName>
</protein>
<accession>A0A1F5SGT9</accession>
<evidence type="ECO:0000256" key="1">
    <source>
        <dbReference type="SAM" id="SignalP"/>
    </source>
</evidence>
<dbReference type="STRING" id="1797994.A2227_00380"/>
<name>A0A1F5SGT9_9BACT</name>
<dbReference type="AlphaFoldDB" id="A0A1F5SGT9"/>
<keyword evidence="1" id="KW-0732">Signal</keyword>
<dbReference type="Proteomes" id="UP000178367">
    <property type="component" value="Unassembled WGS sequence"/>
</dbReference>
<evidence type="ECO:0000313" key="3">
    <source>
        <dbReference type="Proteomes" id="UP000178367"/>
    </source>
</evidence>
<feature type="signal peptide" evidence="1">
    <location>
        <begin position="1"/>
        <end position="24"/>
    </location>
</feature>
<dbReference type="EMBL" id="MFGB01000020">
    <property type="protein sequence ID" value="OGF25653.1"/>
    <property type="molecule type" value="Genomic_DNA"/>
</dbReference>
<sequence length="251" mass="27343">MKKNVLLVTLVILFCFIFVTNALAVDVVVTQKFYAGSGDGHMYAYSSSWDAAHDASAAYQLWYTATSIGVFSTKNIYGQFAPYRAFLPFDTSSIPNDAEIASAELHLYILNAPNDCNDGYDWITVVETFQASTSSLSNDDFDLCGDAINNPTEGIDSGERKDITNTPTNQYSHFSLNNTGKSWINVSGYTKLGLREGHDAIDSTPSLPSPGDNGIAFYSSEGSNPPYLLITYVCDSCDIPDSEDVVSVSLY</sequence>
<dbReference type="NCBIfam" id="NF033679">
    <property type="entry name" value="DNRLRE_dom"/>
    <property type="match status" value="1"/>
</dbReference>
<proteinExistence type="predicted"/>
<evidence type="ECO:0000313" key="2">
    <source>
        <dbReference type="EMBL" id="OGF25653.1"/>
    </source>
</evidence>
<reference evidence="2 3" key="1">
    <citation type="journal article" date="2016" name="Nat. Commun.">
        <title>Thousands of microbial genomes shed light on interconnected biogeochemical processes in an aquifer system.</title>
        <authorList>
            <person name="Anantharaman K."/>
            <person name="Brown C.T."/>
            <person name="Hug L.A."/>
            <person name="Sharon I."/>
            <person name="Castelle C.J."/>
            <person name="Probst A.J."/>
            <person name="Thomas B.C."/>
            <person name="Singh A."/>
            <person name="Wilkins M.J."/>
            <person name="Karaoz U."/>
            <person name="Brodie E.L."/>
            <person name="Williams K.H."/>
            <person name="Hubbard S.S."/>
            <person name="Banfield J.F."/>
        </authorList>
    </citation>
    <scope>NUCLEOTIDE SEQUENCE [LARGE SCALE GENOMIC DNA]</scope>
</reference>
<comment type="caution">
    <text evidence="2">The sequence shown here is derived from an EMBL/GenBank/DDBJ whole genome shotgun (WGS) entry which is preliminary data.</text>
</comment>
<organism evidence="2 3">
    <name type="scientific">Candidatus Falkowbacteria bacterium RIFOXYA2_FULL_47_19</name>
    <dbReference type="NCBI Taxonomy" id="1797994"/>
    <lineage>
        <taxon>Bacteria</taxon>
        <taxon>Candidatus Falkowiibacteriota</taxon>
    </lineage>
</organism>
<feature type="chain" id="PRO_5009521218" evidence="1">
    <location>
        <begin position="25"/>
        <end position="251"/>
    </location>
</feature>